<dbReference type="AlphaFoldDB" id="J7RGR0"/>
<dbReference type="EMBL" id="HE978315">
    <property type="protein sequence ID" value="CCK68728.1"/>
    <property type="molecule type" value="Genomic_DNA"/>
</dbReference>
<organism evidence="1 2">
    <name type="scientific">Huiozyma naganishii (strain ATCC MYA-139 / BCRC 22969 / CBS 8797 / KCTC 17520 / NBRC 10181 / NCYC 3082 / Yp74L-3)</name>
    <name type="common">Yeast</name>
    <name type="synonym">Kazachstania naganishii</name>
    <dbReference type="NCBI Taxonomy" id="1071383"/>
    <lineage>
        <taxon>Eukaryota</taxon>
        <taxon>Fungi</taxon>
        <taxon>Dikarya</taxon>
        <taxon>Ascomycota</taxon>
        <taxon>Saccharomycotina</taxon>
        <taxon>Saccharomycetes</taxon>
        <taxon>Saccharomycetales</taxon>
        <taxon>Saccharomycetaceae</taxon>
        <taxon>Huiozyma</taxon>
    </lineage>
</organism>
<reference evidence="2" key="2">
    <citation type="submission" date="2012-08" db="EMBL/GenBank/DDBJ databases">
        <title>Genome sequence of Kazachstania naganishii.</title>
        <authorList>
            <person name="Gordon J.L."/>
            <person name="Armisen D."/>
            <person name="Proux-Wera E."/>
            <person name="OhEigeartaigh S.S."/>
            <person name="Byrne K.P."/>
            <person name="Wolfe K.H."/>
        </authorList>
    </citation>
    <scope>NUCLEOTIDE SEQUENCE [LARGE SCALE GENOMIC DNA]</scope>
    <source>
        <strain evidence="2">ATCC MYA-139 / BCRC 22969 / CBS 8797 / CCRC 22969 / KCTC 17520 / NBRC 10181 / NCYC 3082</strain>
    </source>
</reference>
<dbReference type="Proteomes" id="UP000006310">
    <property type="component" value="Chromosome 2"/>
</dbReference>
<proteinExistence type="predicted"/>
<dbReference type="HOGENOM" id="CLU_1185830_0_0_1"/>
<protein>
    <submittedName>
        <fullName evidence="1">Uncharacterized protein</fullName>
    </submittedName>
</protein>
<keyword evidence="2" id="KW-1185">Reference proteome</keyword>
<dbReference type="RefSeq" id="XP_022462974.1">
    <property type="nucleotide sequence ID" value="XM_022611579.1"/>
</dbReference>
<dbReference type="GeneID" id="34524378"/>
<evidence type="ECO:0000313" key="2">
    <source>
        <dbReference type="Proteomes" id="UP000006310"/>
    </source>
</evidence>
<dbReference type="eggNOG" id="ENOG502SFR5">
    <property type="taxonomic scope" value="Eukaryota"/>
</dbReference>
<accession>J7RGR0</accession>
<evidence type="ECO:0000313" key="1">
    <source>
        <dbReference type="EMBL" id="CCK68728.1"/>
    </source>
</evidence>
<dbReference type="KEGG" id="kng:KNAG_0B02860"/>
<dbReference type="OrthoDB" id="4062164at2759"/>
<gene>
    <name evidence="1" type="primary">KNAG0B02860</name>
    <name evidence="1" type="ordered locus">KNAG_0B02860</name>
</gene>
<reference evidence="1 2" key="1">
    <citation type="journal article" date="2011" name="Proc. Natl. Acad. Sci. U.S.A.">
        <title>Evolutionary erosion of yeast sex chromosomes by mating-type switching accidents.</title>
        <authorList>
            <person name="Gordon J.L."/>
            <person name="Armisen D."/>
            <person name="Proux-Wera E."/>
            <person name="Oheigeartaigh S.S."/>
            <person name="Byrne K.P."/>
            <person name="Wolfe K.H."/>
        </authorList>
    </citation>
    <scope>NUCLEOTIDE SEQUENCE [LARGE SCALE GENOMIC DNA]</scope>
    <source>
        <strain evidence="2">ATCC MYA-139 / BCRC 22969 / CBS 8797 / CCRC 22969 / KCTC 17520 / NBRC 10181 / NCYC 3082</strain>
    </source>
</reference>
<sequence>MSLNVRSVNKVESLPGTNIPTIRELVKAKQNQRKEPVTSKFLGRVEDNLIKWNPSISSHNGTIQAVEGIHPFQTAKTSQVDNETHSQLPQGSGKWYKENSEYLLRQLPSGGFSDVVLPDEDSFVLPTSNPATTATPFAIPAPDTETAGIEKPKEAYKLKDNNARGKPLHQDPYSIFYQRPVPVNYIQHEVNIRNMGVAQNQEGTDGDEQYKRSWLATCINWIPCNE</sequence>
<name>J7RGR0_HUIN7</name>